<keyword evidence="2" id="KW-0489">Methyltransferase</keyword>
<dbReference type="Proteomes" id="UP001499841">
    <property type="component" value="Unassembled WGS sequence"/>
</dbReference>
<accession>A0ABP6UNH1</accession>
<dbReference type="GO" id="GO:0008168">
    <property type="term" value="F:methyltransferase activity"/>
    <property type="evidence" value="ECO:0007669"/>
    <property type="project" value="UniProtKB-KW"/>
</dbReference>
<dbReference type="InterPro" id="IPR029063">
    <property type="entry name" value="SAM-dependent_MTases_sf"/>
</dbReference>
<dbReference type="SUPFAM" id="SSF53335">
    <property type="entry name" value="S-adenosyl-L-methionine-dependent methyltransferases"/>
    <property type="match status" value="1"/>
</dbReference>
<comment type="caution">
    <text evidence="2">The sequence shown here is derived from an EMBL/GenBank/DDBJ whole genome shotgun (WGS) entry which is preliminary data.</text>
</comment>
<dbReference type="Gene3D" id="3.40.50.150">
    <property type="entry name" value="Vaccinia Virus protein VP39"/>
    <property type="match status" value="1"/>
</dbReference>
<protein>
    <submittedName>
        <fullName evidence="2">Class I SAM-dependent methyltransferase</fullName>
    </submittedName>
</protein>
<dbReference type="CDD" id="cd02440">
    <property type="entry name" value="AdoMet_MTases"/>
    <property type="match status" value="1"/>
</dbReference>
<evidence type="ECO:0000313" key="2">
    <source>
        <dbReference type="EMBL" id="GAA3514715.1"/>
    </source>
</evidence>
<dbReference type="EMBL" id="BAABBA010000062">
    <property type="protein sequence ID" value="GAA3514715.1"/>
    <property type="molecule type" value="Genomic_DNA"/>
</dbReference>
<sequence>MPTMSFLEASFCRSTPWRLLARRIVPWATQNLPLAGDVLEIGGGSGTMAEQIVRNNSQVRITTTDIDPAMVVRAREHLAEFPSAQVRQADATRLPFDDESFDAVVSFLMLHHIVDWEQAVAEAARVLRPGGQFVGYDLVASRASSLLHVADRSPHRLIDPKAFTSSLRQNGLELLSLKYSLRGGVFRFLAGQNIRPG</sequence>
<gene>
    <name evidence="2" type="ORF">GCM10022262_42510</name>
</gene>
<proteinExistence type="predicted"/>
<evidence type="ECO:0000313" key="3">
    <source>
        <dbReference type="Proteomes" id="UP001499841"/>
    </source>
</evidence>
<name>A0ABP6UNH1_9MICO</name>
<feature type="domain" description="Methyltransferase type 11" evidence="1">
    <location>
        <begin position="39"/>
        <end position="134"/>
    </location>
</feature>
<dbReference type="RefSeq" id="WP_345045734.1">
    <property type="nucleotide sequence ID" value="NZ_BAABBA010000062.1"/>
</dbReference>
<keyword evidence="3" id="KW-1185">Reference proteome</keyword>
<dbReference type="Pfam" id="PF08241">
    <property type="entry name" value="Methyltransf_11"/>
    <property type="match status" value="1"/>
</dbReference>
<dbReference type="InterPro" id="IPR013216">
    <property type="entry name" value="Methyltransf_11"/>
</dbReference>
<reference evidence="3" key="1">
    <citation type="journal article" date="2019" name="Int. J. Syst. Evol. Microbiol.">
        <title>The Global Catalogue of Microorganisms (GCM) 10K type strain sequencing project: providing services to taxonomists for standard genome sequencing and annotation.</title>
        <authorList>
            <consortium name="The Broad Institute Genomics Platform"/>
            <consortium name="The Broad Institute Genome Sequencing Center for Infectious Disease"/>
            <person name="Wu L."/>
            <person name="Ma J."/>
        </authorList>
    </citation>
    <scope>NUCLEOTIDE SEQUENCE [LARGE SCALE GENOMIC DNA]</scope>
    <source>
        <strain evidence="3">JCM 17459</strain>
    </source>
</reference>
<organism evidence="2 3">
    <name type="scientific">Georgenia daeguensis</name>
    <dbReference type="NCBI Taxonomy" id="908355"/>
    <lineage>
        <taxon>Bacteria</taxon>
        <taxon>Bacillati</taxon>
        <taxon>Actinomycetota</taxon>
        <taxon>Actinomycetes</taxon>
        <taxon>Micrococcales</taxon>
        <taxon>Bogoriellaceae</taxon>
        <taxon>Georgenia</taxon>
    </lineage>
</organism>
<evidence type="ECO:0000259" key="1">
    <source>
        <dbReference type="Pfam" id="PF08241"/>
    </source>
</evidence>
<dbReference type="PANTHER" id="PTHR43591">
    <property type="entry name" value="METHYLTRANSFERASE"/>
    <property type="match status" value="1"/>
</dbReference>
<keyword evidence="2" id="KW-0808">Transferase</keyword>
<dbReference type="GO" id="GO:0032259">
    <property type="term" value="P:methylation"/>
    <property type="evidence" value="ECO:0007669"/>
    <property type="project" value="UniProtKB-KW"/>
</dbReference>